<dbReference type="AlphaFoldDB" id="A0A1E5L9A4"/>
<feature type="transmembrane region" description="Helical" evidence="6">
    <location>
        <begin position="7"/>
        <end position="26"/>
    </location>
</feature>
<dbReference type="STRING" id="1390249.BHU72_13000"/>
<sequence>MKKILNILLGCFLASVGVILLKHSMIGTGGTAGLSLSASYLLNVPFSLVFFLVNIPFYVFSVLRMGWKFTISSIISVTLLSLMTSVTQWLPAFTLPIWFGAIAGGIIIGLGLSILFKNGSSLGGANILALFLQKRYNINPGKTNFIFDFMVVMSSMYALGITRGLFSILSIAIISKVIGYFKNEYANKDKTVQPKTSTDKFRVTPQIPVTR</sequence>
<gene>
    <name evidence="7" type="ORF">BHU72_13000</name>
</gene>
<feature type="transmembrane region" description="Helical" evidence="6">
    <location>
        <begin position="97"/>
        <end position="116"/>
    </location>
</feature>
<feature type="transmembrane region" description="Helical" evidence="6">
    <location>
        <begin position="165"/>
        <end position="181"/>
    </location>
</feature>
<evidence type="ECO:0000256" key="1">
    <source>
        <dbReference type="ARBA" id="ARBA00004651"/>
    </source>
</evidence>
<dbReference type="OrthoDB" id="1523490at2"/>
<organism evidence="7 8">
    <name type="scientific">Desulfuribacillus stibiiarsenatis</name>
    <dbReference type="NCBI Taxonomy" id="1390249"/>
    <lineage>
        <taxon>Bacteria</taxon>
        <taxon>Bacillati</taxon>
        <taxon>Bacillota</taxon>
        <taxon>Desulfuribacillia</taxon>
        <taxon>Desulfuribacillales</taxon>
        <taxon>Desulfuribacillaceae</taxon>
        <taxon>Desulfuribacillus</taxon>
    </lineage>
</organism>
<comment type="caution">
    <text evidence="7">The sequence shown here is derived from an EMBL/GenBank/DDBJ whole genome shotgun (WGS) entry which is preliminary data.</text>
</comment>
<accession>A0A1E5L9A4</accession>
<keyword evidence="8" id="KW-1185">Reference proteome</keyword>
<keyword evidence="3 6" id="KW-0812">Transmembrane</keyword>
<dbReference type="Proteomes" id="UP000095255">
    <property type="component" value="Unassembled WGS sequence"/>
</dbReference>
<evidence type="ECO:0000313" key="8">
    <source>
        <dbReference type="Proteomes" id="UP000095255"/>
    </source>
</evidence>
<evidence type="ECO:0000256" key="4">
    <source>
        <dbReference type="ARBA" id="ARBA00022989"/>
    </source>
</evidence>
<name>A0A1E5L9A4_9FIRM</name>
<dbReference type="Pfam" id="PF02588">
    <property type="entry name" value="YitT_membrane"/>
    <property type="match status" value="1"/>
</dbReference>
<evidence type="ECO:0000256" key="2">
    <source>
        <dbReference type="ARBA" id="ARBA00022475"/>
    </source>
</evidence>
<dbReference type="PANTHER" id="PTHR33545">
    <property type="entry name" value="UPF0750 MEMBRANE PROTEIN YITT-RELATED"/>
    <property type="match status" value="1"/>
</dbReference>
<feature type="transmembrane region" description="Helical" evidence="6">
    <location>
        <begin position="38"/>
        <end position="59"/>
    </location>
</feature>
<reference evidence="7 8" key="1">
    <citation type="submission" date="2016-09" db="EMBL/GenBank/DDBJ databases">
        <title>Desulfuribacillus arsenicus sp. nov., an obligately anaerobic, dissimilatory arsenic- and antimonate-reducing bacterium isolated from anoxic sediments.</title>
        <authorList>
            <person name="Abin C.A."/>
            <person name="Hollibaugh J.T."/>
        </authorList>
    </citation>
    <scope>NUCLEOTIDE SEQUENCE [LARGE SCALE GENOMIC DNA]</scope>
    <source>
        <strain evidence="7 8">MLFW-2</strain>
    </source>
</reference>
<keyword evidence="2" id="KW-1003">Cell membrane</keyword>
<keyword evidence="5 6" id="KW-0472">Membrane</keyword>
<dbReference type="InterPro" id="IPR051461">
    <property type="entry name" value="UPF0750_membrane"/>
</dbReference>
<dbReference type="InterPro" id="IPR003740">
    <property type="entry name" value="YitT"/>
</dbReference>
<comment type="subcellular location">
    <subcellularLocation>
        <location evidence="1">Cell membrane</location>
        <topology evidence="1">Multi-pass membrane protein</topology>
    </subcellularLocation>
</comment>
<protein>
    <recommendedName>
        <fullName evidence="9">YitT family protein</fullName>
    </recommendedName>
</protein>
<dbReference type="PANTHER" id="PTHR33545:SF5">
    <property type="entry name" value="UPF0750 MEMBRANE PROTEIN YITT"/>
    <property type="match status" value="1"/>
</dbReference>
<proteinExistence type="predicted"/>
<dbReference type="RefSeq" id="WP_069701118.1">
    <property type="nucleotide sequence ID" value="NZ_MJAT01000003.1"/>
</dbReference>
<evidence type="ECO:0000256" key="3">
    <source>
        <dbReference type="ARBA" id="ARBA00022692"/>
    </source>
</evidence>
<keyword evidence="4 6" id="KW-1133">Transmembrane helix</keyword>
<evidence type="ECO:0008006" key="9">
    <source>
        <dbReference type="Google" id="ProtNLM"/>
    </source>
</evidence>
<evidence type="ECO:0000256" key="5">
    <source>
        <dbReference type="ARBA" id="ARBA00023136"/>
    </source>
</evidence>
<evidence type="ECO:0000313" key="7">
    <source>
        <dbReference type="EMBL" id="OEH86523.1"/>
    </source>
</evidence>
<evidence type="ECO:0000256" key="6">
    <source>
        <dbReference type="SAM" id="Phobius"/>
    </source>
</evidence>
<dbReference type="GO" id="GO:0005886">
    <property type="term" value="C:plasma membrane"/>
    <property type="evidence" value="ECO:0007669"/>
    <property type="project" value="UniProtKB-SubCell"/>
</dbReference>
<dbReference type="EMBL" id="MJAT01000003">
    <property type="protein sequence ID" value="OEH86523.1"/>
    <property type="molecule type" value="Genomic_DNA"/>
</dbReference>
<feature type="transmembrane region" description="Helical" evidence="6">
    <location>
        <begin position="71"/>
        <end position="91"/>
    </location>
</feature>